<dbReference type="EMBL" id="JARTMM010000098">
    <property type="protein sequence ID" value="MDK4883475.1"/>
    <property type="molecule type" value="Genomic_DNA"/>
</dbReference>
<evidence type="ECO:0000313" key="2">
    <source>
        <dbReference type="EMBL" id="KQD08335.1"/>
    </source>
</evidence>
<comment type="caution">
    <text evidence="5">The sequence shown here is derived from an EMBL/GenBank/DDBJ whole genome shotgun (WGS) entry which is preliminary data.</text>
</comment>
<dbReference type="RefSeq" id="WP_001061528.1">
    <property type="nucleotide sequence ID" value="NZ_BHGH01000024.1"/>
</dbReference>
<sequence>MNNLNVFLLSISDAENTFNYLQDDELYLYIPDVKYENIQQLRNRYQSLIDGSHNTNEEWMNWIIYSDFHKKYPIGTIQATVLKDEKKAYVGYVIYKKYWNQGYGYSALQWLENFLKEKDNVQYLEGYVDPRNIFSIKILEKSGFIKTHEEDNDYVYRKQIK</sequence>
<dbReference type="Pfam" id="PF13302">
    <property type="entry name" value="Acetyltransf_3"/>
    <property type="match status" value="1"/>
</dbReference>
<feature type="domain" description="N-acetyltransferase" evidence="1">
    <location>
        <begin position="28"/>
        <end position="161"/>
    </location>
</feature>
<dbReference type="InterPro" id="IPR016181">
    <property type="entry name" value="Acyl_CoA_acyltransferase"/>
</dbReference>
<evidence type="ECO:0000313" key="8">
    <source>
        <dbReference type="Proteomes" id="UP001174156"/>
    </source>
</evidence>
<protein>
    <submittedName>
        <fullName evidence="3 5">N-acetyltransferase</fullName>
    </submittedName>
    <submittedName>
        <fullName evidence="2">GNAT family acetyltransferase</fullName>
    </submittedName>
</protein>
<name>A0A0Q1CM48_ACIBA</name>
<evidence type="ECO:0000259" key="1">
    <source>
        <dbReference type="PROSITE" id="PS51186"/>
    </source>
</evidence>
<dbReference type="EMBL" id="JARTMM020000001">
    <property type="protein sequence ID" value="MEC5498396.1"/>
    <property type="molecule type" value="Genomic_DNA"/>
</dbReference>
<dbReference type="AlphaFoldDB" id="A0A0Q1CM48"/>
<evidence type="ECO:0000313" key="6">
    <source>
        <dbReference type="Proteomes" id="UP000051322"/>
    </source>
</evidence>
<evidence type="ECO:0000313" key="3">
    <source>
        <dbReference type="EMBL" id="MDK4883475.1"/>
    </source>
</evidence>
<accession>A0A0Q1CM48</accession>
<dbReference type="InterPro" id="IPR051531">
    <property type="entry name" value="N-acetyltransferase"/>
</dbReference>
<keyword evidence="5" id="KW-0808">Transferase</keyword>
<reference evidence="3" key="4">
    <citation type="submission" date="2023-01" db="EMBL/GenBank/DDBJ databases">
        <title>Genomic dissection of endemic carbapenem resistance: metallo-beta-lactamase gene dissemination through clonal, plasmid and integron transfer pathways.</title>
        <authorList>
            <person name="Macesic N."/>
        </authorList>
    </citation>
    <scope>NUCLEOTIDE SEQUENCE</scope>
    <source>
        <strain evidence="3">CPO519</strain>
    </source>
</reference>
<proteinExistence type="predicted"/>
<evidence type="ECO:0000313" key="7">
    <source>
        <dbReference type="Proteomes" id="UP000269597"/>
    </source>
</evidence>
<dbReference type="Proteomes" id="UP000269597">
    <property type="component" value="Unassembled WGS sequence"/>
</dbReference>
<dbReference type="PANTHER" id="PTHR43792:SF1">
    <property type="entry name" value="N-ACETYLTRANSFERASE DOMAIN-CONTAINING PROTEIN"/>
    <property type="match status" value="1"/>
</dbReference>
<dbReference type="PANTHER" id="PTHR43792">
    <property type="entry name" value="GNAT FAMILY, PUTATIVE (AFU_ORTHOLOGUE AFUA_3G00765)-RELATED-RELATED"/>
    <property type="match status" value="1"/>
</dbReference>
<reference evidence="4 8" key="3">
    <citation type="journal article" date="2023" name="Nat. Commun.">
        <title>Genomic dissection of endemic carbapenem resistance reveals metallo-beta-lactamase dissemination through clonal, plasmid and integron transfer.</title>
        <authorList>
            <person name="Macesic N."/>
            <person name="Hawkey J."/>
            <person name="Vezina B."/>
            <person name="Wisniewski J.A."/>
            <person name="Cottingham H."/>
            <person name="Blakeway L.V."/>
            <person name="Harshegyi T."/>
            <person name="Pragastis K."/>
            <person name="Badoordeen G.Z."/>
            <person name="Dennison A."/>
            <person name="Spelman D.W."/>
            <person name="Jenney A.W.J."/>
            <person name="Peleg A.Y."/>
        </authorList>
    </citation>
    <scope>NUCLEOTIDE SEQUENCE [LARGE SCALE GENOMIC DNA]</scope>
    <source>
        <strain evidence="4 8">CPO519</strain>
    </source>
</reference>
<dbReference type="GO" id="GO:0016747">
    <property type="term" value="F:acyltransferase activity, transferring groups other than amino-acyl groups"/>
    <property type="evidence" value="ECO:0007669"/>
    <property type="project" value="InterPro"/>
</dbReference>
<dbReference type="Proteomes" id="UP000051322">
    <property type="component" value="Unassembled WGS sequence"/>
</dbReference>
<gene>
    <name evidence="2" type="ORF">APD06_16770</name>
    <name evidence="5" type="ORF">EA722_06060</name>
    <name evidence="4" type="ORF">P9867_018645</name>
    <name evidence="3" type="ORF">P9867_17865</name>
</gene>
<dbReference type="Gene3D" id="3.40.630.30">
    <property type="match status" value="1"/>
</dbReference>
<evidence type="ECO:0000313" key="5">
    <source>
        <dbReference type="EMBL" id="RSP78304.1"/>
    </source>
</evidence>
<dbReference type="Proteomes" id="UP001174156">
    <property type="component" value="Unassembled WGS sequence"/>
</dbReference>
<organism evidence="5 7">
    <name type="scientific">Acinetobacter baumannii</name>
    <dbReference type="NCBI Taxonomy" id="470"/>
    <lineage>
        <taxon>Bacteria</taxon>
        <taxon>Pseudomonadati</taxon>
        <taxon>Pseudomonadota</taxon>
        <taxon>Gammaproteobacteria</taxon>
        <taxon>Moraxellales</taxon>
        <taxon>Moraxellaceae</taxon>
        <taxon>Acinetobacter</taxon>
        <taxon>Acinetobacter calcoaceticus/baumannii complex</taxon>
    </lineage>
</organism>
<dbReference type="PROSITE" id="PS51186">
    <property type="entry name" value="GNAT"/>
    <property type="match status" value="1"/>
</dbReference>
<dbReference type="SUPFAM" id="SSF55729">
    <property type="entry name" value="Acyl-CoA N-acyltransferases (Nat)"/>
    <property type="match status" value="1"/>
</dbReference>
<dbReference type="EMBL" id="RFBY01000013">
    <property type="protein sequence ID" value="RSP78304.1"/>
    <property type="molecule type" value="Genomic_DNA"/>
</dbReference>
<reference evidence="4" key="5">
    <citation type="submission" date="2024-01" db="EMBL/GenBank/DDBJ databases">
        <authorList>
            <person name="Macesic N."/>
        </authorList>
    </citation>
    <scope>NUCLEOTIDE SEQUENCE</scope>
    <source>
        <strain evidence="4">CPO519</strain>
    </source>
</reference>
<dbReference type="InterPro" id="IPR000182">
    <property type="entry name" value="GNAT_dom"/>
</dbReference>
<reference evidence="2 6" key="1">
    <citation type="submission" date="2015-10" db="EMBL/GenBank/DDBJ databases">
        <title>The utility of whole genome sequencing in characterizing Acinetobacter epidemiology and analyzing hospital outbreaks.</title>
        <authorList>
            <person name="Ozer E.A."/>
            <person name="Fitzpatrick M.A."/>
            <person name="Hauser A.R."/>
        </authorList>
    </citation>
    <scope>NUCLEOTIDE SEQUENCE [LARGE SCALE GENOMIC DNA]</scope>
    <source>
        <strain evidence="2 6">ABBL059</strain>
    </source>
</reference>
<dbReference type="EMBL" id="LLFE01000218">
    <property type="protein sequence ID" value="KQD08335.1"/>
    <property type="molecule type" value="Genomic_DNA"/>
</dbReference>
<reference evidence="5 7" key="2">
    <citation type="submission" date="2018-10" db="EMBL/GenBank/DDBJ databases">
        <title>GWAS and RNA-Seq identify cryptic mechanisms of antimicrobial resistance in Acinetobacter baumannii.</title>
        <authorList>
            <person name="Sahl J.W."/>
        </authorList>
    </citation>
    <scope>NUCLEOTIDE SEQUENCE [LARGE SCALE GENOMIC DNA]</scope>
    <source>
        <strain evidence="5 7">TG31299</strain>
    </source>
</reference>
<evidence type="ECO:0000313" key="4">
    <source>
        <dbReference type="EMBL" id="MEC5498396.1"/>
    </source>
</evidence>